<organism evidence="2 3">
    <name type="scientific">Micromonospora pattaloongensis</name>
    <dbReference type="NCBI Taxonomy" id="405436"/>
    <lineage>
        <taxon>Bacteria</taxon>
        <taxon>Bacillati</taxon>
        <taxon>Actinomycetota</taxon>
        <taxon>Actinomycetes</taxon>
        <taxon>Micromonosporales</taxon>
        <taxon>Micromonosporaceae</taxon>
        <taxon>Micromonospora</taxon>
    </lineage>
</organism>
<protein>
    <submittedName>
        <fullName evidence="2">Uncharacterized protein</fullName>
    </submittedName>
</protein>
<name>A0A1H3KAA9_9ACTN</name>
<evidence type="ECO:0000313" key="3">
    <source>
        <dbReference type="Proteomes" id="UP000242415"/>
    </source>
</evidence>
<dbReference type="EMBL" id="FNPH01000002">
    <property type="protein sequence ID" value="SDY49090.1"/>
    <property type="molecule type" value="Genomic_DNA"/>
</dbReference>
<keyword evidence="3" id="KW-1185">Reference proteome</keyword>
<sequence length="54" mass="6213">MTVYVSRNATTGELPRDPGAGVPPAVRRGQDDPPLLTHVWRIVYERQARERDRR</sequence>
<proteinExistence type="predicted"/>
<accession>A0A1H3KAA9</accession>
<dbReference type="STRING" id="405436.SAMN05444365_102423"/>
<dbReference type="AlphaFoldDB" id="A0A1H3KAA9"/>
<reference evidence="3" key="1">
    <citation type="submission" date="2016-10" db="EMBL/GenBank/DDBJ databases">
        <authorList>
            <person name="Varghese N."/>
            <person name="Submissions S."/>
        </authorList>
    </citation>
    <scope>NUCLEOTIDE SEQUENCE [LARGE SCALE GENOMIC DNA]</scope>
    <source>
        <strain evidence="3">DSM 45245</strain>
    </source>
</reference>
<feature type="compositionally biased region" description="Polar residues" evidence="1">
    <location>
        <begin position="1"/>
        <end position="11"/>
    </location>
</feature>
<evidence type="ECO:0000256" key="1">
    <source>
        <dbReference type="SAM" id="MobiDB-lite"/>
    </source>
</evidence>
<gene>
    <name evidence="2" type="ORF">SAMN05444365_102423</name>
</gene>
<feature type="region of interest" description="Disordered" evidence="1">
    <location>
        <begin position="1"/>
        <end position="32"/>
    </location>
</feature>
<dbReference type="NCBIfam" id="NF041725">
    <property type="entry name" value="phane_AmcA_5"/>
    <property type="match status" value="1"/>
</dbReference>
<evidence type="ECO:0000313" key="2">
    <source>
        <dbReference type="EMBL" id="SDY49090.1"/>
    </source>
</evidence>
<dbReference type="Proteomes" id="UP000242415">
    <property type="component" value="Unassembled WGS sequence"/>
</dbReference>